<sequence>MATPVLVFDIETVPDVAGLRKLWELSDEVTDDAVVELVSQRRRQATGSDFFPTHLQRIVAISCVLRAGGETLRAWSVGGAEDGERELVKRFFEGVDKYVPTLVSWNGSSFDLPVLHYRALIHGVQAGSYWDLGEDNKEFKWNNYISRWHLRHTDLMDVLAGYQNRAWAPLNEIAVLCGLPGKLGMDGSQVWPAYKRGEIEAIRNYCETDVANTYLLYLRFQHMRGALSPESYEREVALFRTFLADQTAPHWKEFSDAWK</sequence>
<protein>
    <recommendedName>
        <fullName evidence="1">Predicted 3'-5' exonuclease PolB-like domain-containing protein</fullName>
    </recommendedName>
</protein>
<dbReference type="Gene3D" id="3.30.420.10">
    <property type="entry name" value="Ribonuclease H-like superfamily/Ribonuclease H"/>
    <property type="match status" value="1"/>
</dbReference>
<dbReference type="Proteomes" id="UP000501534">
    <property type="component" value="Chromosome"/>
</dbReference>
<feature type="domain" description="Predicted 3'-5' exonuclease PolB-like" evidence="1">
    <location>
        <begin position="48"/>
        <end position="258"/>
    </location>
</feature>
<keyword evidence="3" id="KW-1185">Reference proteome</keyword>
<dbReference type="RefSeq" id="WP_171092979.1">
    <property type="nucleotide sequence ID" value="NZ_CP053069.1"/>
</dbReference>
<dbReference type="CDD" id="cd05782">
    <property type="entry name" value="DNA_polB_like1_exo"/>
    <property type="match status" value="1"/>
</dbReference>
<name>A0A6M4GWE2_9PROT</name>
<reference evidence="2 3" key="1">
    <citation type="submission" date="2020-04" db="EMBL/GenBank/DDBJ databases">
        <title>Usitatibacter rugosus gen. nov., sp. nov. and Usitatibacter palustris sp. nov., novel members of Usitatibacteraceae fam. nov. within the order Nitrosomonadales isolated from soil.</title>
        <authorList>
            <person name="Huber K.J."/>
            <person name="Neumann-Schaal M."/>
            <person name="Geppert A."/>
            <person name="Luckner M."/>
            <person name="Wanner G."/>
            <person name="Overmann J."/>
        </authorList>
    </citation>
    <scope>NUCLEOTIDE SEQUENCE [LARGE SCALE GENOMIC DNA]</scope>
    <source>
        <strain evidence="2 3">0125_3</strain>
    </source>
</reference>
<dbReference type="InterPro" id="IPR012337">
    <property type="entry name" value="RNaseH-like_sf"/>
</dbReference>
<evidence type="ECO:0000259" key="1">
    <source>
        <dbReference type="Pfam" id="PF10108"/>
    </source>
</evidence>
<dbReference type="EMBL" id="CP053069">
    <property type="protein sequence ID" value="QJR11546.1"/>
    <property type="molecule type" value="Genomic_DNA"/>
</dbReference>
<dbReference type="Pfam" id="PF10108">
    <property type="entry name" value="DNA_pol_B_exo2"/>
    <property type="match status" value="1"/>
</dbReference>
<proteinExistence type="predicted"/>
<evidence type="ECO:0000313" key="2">
    <source>
        <dbReference type="EMBL" id="QJR11546.1"/>
    </source>
</evidence>
<dbReference type="InterPro" id="IPR036397">
    <property type="entry name" value="RNaseH_sf"/>
</dbReference>
<evidence type="ECO:0000313" key="3">
    <source>
        <dbReference type="Proteomes" id="UP000501534"/>
    </source>
</evidence>
<accession>A0A6M4GWE2</accession>
<gene>
    <name evidence="2" type="ORF">DSM104443_02624</name>
</gene>
<dbReference type="GO" id="GO:0003676">
    <property type="term" value="F:nucleic acid binding"/>
    <property type="evidence" value="ECO:0007669"/>
    <property type="project" value="InterPro"/>
</dbReference>
<dbReference type="AlphaFoldDB" id="A0A6M4GWE2"/>
<dbReference type="InterPro" id="IPR019288">
    <property type="entry name" value="3'-5'_exonuclease_PolB-like"/>
</dbReference>
<dbReference type="SUPFAM" id="SSF53098">
    <property type="entry name" value="Ribonuclease H-like"/>
    <property type="match status" value="1"/>
</dbReference>
<dbReference type="KEGG" id="uru:DSM104443_02624"/>
<organism evidence="2 3">
    <name type="scientific">Usitatibacter rugosus</name>
    <dbReference type="NCBI Taxonomy" id="2732067"/>
    <lineage>
        <taxon>Bacteria</taxon>
        <taxon>Pseudomonadati</taxon>
        <taxon>Pseudomonadota</taxon>
        <taxon>Betaproteobacteria</taxon>
        <taxon>Nitrosomonadales</taxon>
        <taxon>Usitatibacteraceae</taxon>
        <taxon>Usitatibacter</taxon>
    </lineage>
</organism>